<keyword evidence="2" id="KW-0812">Transmembrane</keyword>
<dbReference type="InterPro" id="IPR036291">
    <property type="entry name" value="NAD(P)-bd_dom_sf"/>
</dbReference>
<dbReference type="OrthoDB" id="1274115at2759"/>
<evidence type="ECO:0000256" key="1">
    <source>
        <dbReference type="ARBA" id="ARBA00023002"/>
    </source>
</evidence>
<accession>A0A024V9U4</accession>
<keyword evidence="2" id="KW-1133">Transmembrane helix</keyword>
<name>A0A024V9U4_PLAFA</name>
<dbReference type="PANTHER" id="PTHR43157">
    <property type="entry name" value="PHOSPHATIDYLINOSITOL-GLYCAN BIOSYNTHESIS CLASS F PROTEIN-RELATED"/>
    <property type="match status" value="1"/>
</dbReference>
<dbReference type="GO" id="GO:0016491">
    <property type="term" value="F:oxidoreductase activity"/>
    <property type="evidence" value="ECO:0007669"/>
    <property type="project" value="UniProtKB-KW"/>
</dbReference>
<sequence>MQIKNKSISFVGVMLTDPSFRRFINFCIISAIIWFIPLYNVYVYLFLNNYRHHLTVHHKIYEYLTNGIIITTFYFMLRKKNVGGTVKDVLKNKNKLRGKVVIITGGYKGIGLAAVIEYVKYGCEIILACRCIKRMEELRKDLLSKYPDAKINTVQLDLSSYESIEKCANNILRKFPKIDIIVNNAGTLNQTLEYINGLEHTFFVNYFGHFYLINLLYKRILACDTLVINMSSIAHAMLNEKDVKYDFIFESKSKTDTNSNLLYRREYNFSKLCMLYYTQQLQIRLEKESTKACTVSINPGLVKTELFRNEQCWFRSLCKNVLFVKTPLQGAQSILYVSLLNRDQLAKGSYYSDCKTDYVRSYAKDLKKSEELWAISEKILRDR</sequence>
<dbReference type="PANTHER" id="PTHR43157:SF31">
    <property type="entry name" value="PHOSPHATIDYLINOSITOL-GLYCAN BIOSYNTHESIS CLASS F PROTEIN"/>
    <property type="match status" value="1"/>
</dbReference>
<evidence type="ECO:0000313" key="3">
    <source>
        <dbReference type="EMBL" id="ETW19596.1"/>
    </source>
</evidence>
<evidence type="ECO:0000256" key="2">
    <source>
        <dbReference type="SAM" id="Phobius"/>
    </source>
</evidence>
<dbReference type="EMBL" id="KI925062">
    <property type="protein sequence ID" value="ETW19596.1"/>
    <property type="molecule type" value="Genomic_DNA"/>
</dbReference>
<reference evidence="3 4" key="1">
    <citation type="submission" date="2013-02" db="EMBL/GenBank/DDBJ databases">
        <title>The Genome Annotation of Plasmodium falciparum Vietnam Oak-Knoll (FVO).</title>
        <authorList>
            <consortium name="The Broad Institute Genome Sequencing Platform"/>
            <consortium name="The Broad Institute Genome Sequencing Center for Infectious Disease"/>
            <person name="Neafsey D."/>
            <person name="Hoffman S."/>
            <person name="Volkman S."/>
            <person name="Rosenthal P."/>
            <person name="Walker B."/>
            <person name="Young S.K."/>
            <person name="Zeng Q."/>
            <person name="Gargeya S."/>
            <person name="Fitzgerald M."/>
            <person name="Haas B."/>
            <person name="Abouelleil A."/>
            <person name="Allen A.W."/>
            <person name="Alvarado L."/>
            <person name="Arachchi H.M."/>
            <person name="Berlin A.M."/>
            <person name="Chapman S.B."/>
            <person name="Gainer-Dewar J."/>
            <person name="Goldberg J."/>
            <person name="Griggs A."/>
            <person name="Gujja S."/>
            <person name="Hansen M."/>
            <person name="Howarth C."/>
            <person name="Imamovic A."/>
            <person name="Ireland A."/>
            <person name="Larimer J."/>
            <person name="McCowan C."/>
            <person name="Murphy C."/>
            <person name="Pearson M."/>
            <person name="Poon T.W."/>
            <person name="Priest M."/>
            <person name="Roberts A."/>
            <person name="Saif S."/>
            <person name="Shea T."/>
            <person name="Sisk P."/>
            <person name="Sykes S."/>
            <person name="Wortman J."/>
            <person name="Nusbaum C."/>
            <person name="Birren B."/>
        </authorList>
    </citation>
    <scope>NUCLEOTIDE SEQUENCE [LARGE SCALE GENOMIC DNA]</scope>
    <source>
        <strain evidence="4">Vietnam Oak-Knoll (FVO)</strain>
    </source>
</reference>
<protein>
    <recommendedName>
        <fullName evidence="5">Oxidoreductase, short-chain dehydrogenase family</fullName>
    </recommendedName>
</protein>
<dbReference type="AlphaFoldDB" id="A0A024V9U4"/>
<gene>
    <name evidence="3" type="ORF">PFFVO_01521</name>
</gene>
<dbReference type="Gene3D" id="3.40.50.720">
    <property type="entry name" value="NAD(P)-binding Rossmann-like Domain"/>
    <property type="match status" value="1"/>
</dbReference>
<dbReference type="FunFam" id="3.40.50.720:FF:000604">
    <property type="entry name" value="Oxidoreductase, short-chain dehydrogenase family, putative"/>
    <property type="match status" value="1"/>
</dbReference>
<evidence type="ECO:0000313" key="4">
    <source>
        <dbReference type="Proteomes" id="UP000030690"/>
    </source>
</evidence>
<dbReference type="InterPro" id="IPR002347">
    <property type="entry name" value="SDR_fam"/>
</dbReference>
<feature type="transmembrane region" description="Helical" evidence="2">
    <location>
        <begin position="60"/>
        <end position="77"/>
    </location>
</feature>
<reference evidence="3 4" key="2">
    <citation type="submission" date="2013-02" db="EMBL/GenBank/DDBJ databases">
        <title>The Genome Sequence of Plasmodium falciparum Vietnam Oak-Knoll (FVO).</title>
        <authorList>
            <consortium name="The Broad Institute Genome Sequencing Platform"/>
            <consortium name="The Broad Institute Genome Sequencing Center for Infectious Disease"/>
            <person name="Neafsey D."/>
            <person name="Cheeseman I."/>
            <person name="Volkman S."/>
            <person name="Adams J."/>
            <person name="Walker B."/>
            <person name="Young S.K."/>
            <person name="Zeng Q."/>
            <person name="Gargeya S."/>
            <person name="Fitzgerald M."/>
            <person name="Haas B."/>
            <person name="Abouelleil A."/>
            <person name="Alvarado L."/>
            <person name="Arachchi H.M."/>
            <person name="Berlin A.M."/>
            <person name="Chapman S.B."/>
            <person name="Dewar J."/>
            <person name="Goldberg J."/>
            <person name="Griggs A."/>
            <person name="Gujja S."/>
            <person name="Hansen M."/>
            <person name="Howarth C."/>
            <person name="Imamovic A."/>
            <person name="Larimer J."/>
            <person name="McCowan C."/>
            <person name="Murphy C."/>
            <person name="Neiman D."/>
            <person name="Pearson M."/>
            <person name="Priest M."/>
            <person name="Roberts A."/>
            <person name="Saif S."/>
            <person name="Shea T."/>
            <person name="Sisk P."/>
            <person name="Sykes S."/>
            <person name="Wortman J."/>
            <person name="Nusbaum C."/>
            <person name="Birren B."/>
        </authorList>
    </citation>
    <scope>NUCLEOTIDE SEQUENCE [LARGE SCALE GENOMIC DNA]</scope>
    <source>
        <strain evidence="4">Vietnam Oak-Knoll (FVO)</strain>
    </source>
</reference>
<feature type="transmembrane region" description="Helical" evidence="2">
    <location>
        <begin position="23"/>
        <end position="45"/>
    </location>
</feature>
<dbReference type="Proteomes" id="UP000030690">
    <property type="component" value="Unassembled WGS sequence"/>
</dbReference>
<proteinExistence type="predicted"/>
<dbReference type="CDD" id="cd05327">
    <property type="entry name" value="retinol-DH_like_SDR_c_like"/>
    <property type="match status" value="1"/>
</dbReference>
<dbReference type="PRINTS" id="PR00081">
    <property type="entry name" value="GDHRDH"/>
</dbReference>
<dbReference type="SMR" id="A0A024V9U4"/>
<dbReference type="Pfam" id="PF00106">
    <property type="entry name" value="adh_short"/>
    <property type="match status" value="1"/>
</dbReference>
<evidence type="ECO:0008006" key="5">
    <source>
        <dbReference type="Google" id="ProtNLM"/>
    </source>
</evidence>
<keyword evidence="1" id="KW-0560">Oxidoreductase</keyword>
<organism evidence="3 4">
    <name type="scientific">Plasmodium falciparum Vietnam Oak-Knoll</name>
    <name type="common">FVO</name>
    <dbReference type="NCBI Taxonomy" id="1036723"/>
    <lineage>
        <taxon>Eukaryota</taxon>
        <taxon>Sar</taxon>
        <taxon>Alveolata</taxon>
        <taxon>Apicomplexa</taxon>
        <taxon>Aconoidasida</taxon>
        <taxon>Haemosporida</taxon>
        <taxon>Plasmodiidae</taxon>
        <taxon>Plasmodium</taxon>
        <taxon>Plasmodium (Laverania)</taxon>
    </lineage>
</organism>
<dbReference type="SUPFAM" id="SSF51735">
    <property type="entry name" value="NAD(P)-binding Rossmann-fold domains"/>
    <property type="match status" value="1"/>
</dbReference>
<keyword evidence="2" id="KW-0472">Membrane</keyword>